<evidence type="ECO:0000256" key="3">
    <source>
        <dbReference type="ARBA" id="ARBA00007589"/>
    </source>
</evidence>
<comment type="function">
    <text evidence="13">Catalyzes two steps in the biosynthesis of the molybdenum cofactor. In the first step, molybdopterin is adenylated. Subsequently, molybdate is inserted into adenylated molybdopterin and AMP is released.</text>
</comment>
<dbReference type="Gene3D" id="3.40.980.10">
    <property type="entry name" value="MoaB/Mog-like domain"/>
    <property type="match status" value="2"/>
</dbReference>
<dbReference type="EMBL" id="GL377587">
    <property type="protein sequence ID" value="EFJ25182.1"/>
    <property type="molecule type" value="Genomic_DNA"/>
</dbReference>
<dbReference type="InterPro" id="IPR036135">
    <property type="entry name" value="MoeA_linker/N_sf"/>
</dbReference>
<dbReference type="PANTHER" id="PTHR10192:SF5">
    <property type="entry name" value="GEPHYRIN"/>
    <property type="match status" value="1"/>
</dbReference>
<keyword evidence="9" id="KW-0067">ATP-binding</keyword>
<evidence type="ECO:0000256" key="10">
    <source>
        <dbReference type="ARBA" id="ARBA00022842"/>
    </source>
</evidence>
<sequence>MVSVAEAVSLALSVAARREPVEIELLQALGLILAEDLQASDPLPPYPASVKDGYAVVSSDGPGDYPVVAEARAGLDAEGITLESGTVAYITTGGPVPRGADAVVQVENTCIVSDPRDGKKKIRVLSGASQGQDIRPVGFDVAKGDKVLSAGDKLGPAEIGLLASVGTTKVKVFPRPTVAILSTGDELVDYFEKDLQRGQIRDSNRPMLISAVQNHQCTCIDLGIARDTEAAIEAKLVEAIARGVDVLITTGGVSMGDRDFVKPKLAERGTVYFNKVNMKPGKPLTFATIDITSAPGNIKKMLVFGLPGNPVSGMVTFDLIALPVLRYMSGQSDVMPCKVQAKIREPIKLDATRPEYHRAILQWEDSEIQSGFVAASTGRQASSRLLSMKSANALLELPKGHGVLSAGSLVSAIIIRDIKSKTLPPSSTKPVETSDASKPGVKVAILTVSDTVSSGNGPDRSGPRAVQVIDSLSKSLGGAKVVATAIVPDSIPRIQQVLEDWSDNQRIDLILTTGGTGCTPKDVTPEATRAVLQKEAPGLATVMLLESLKVTPTAMLSRGVAGIRGSTLIINMPGNPNAVAECMQALLPALPHALRQVRGDKREKHPRHSPHHQDTALDPKDVWTRSFVAAQGGEMGCSCSH</sequence>
<dbReference type="Gene3D" id="2.40.340.10">
    <property type="entry name" value="MoeA, C-terminal, domain IV"/>
    <property type="match status" value="1"/>
</dbReference>
<keyword evidence="8" id="KW-0547">Nucleotide-binding</keyword>
<evidence type="ECO:0000256" key="4">
    <source>
        <dbReference type="ARBA" id="ARBA00008339"/>
    </source>
</evidence>
<dbReference type="CDD" id="cd00887">
    <property type="entry name" value="MoeA"/>
    <property type="match status" value="1"/>
</dbReference>
<keyword evidence="17" id="KW-1185">Reference proteome</keyword>
<dbReference type="HOGENOM" id="CLU_010186_6_1_1"/>
<evidence type="ECO:0000256" key="6">
    <source>
        <dbReference type="ARBA" id="ARBA00022679"/>
    </source>
</evidence>
<dbReference type="Gene3D" id="2.170.190.11">
    <property type="entry name" value="Molybdopterin biosynthesis moea protein, domain 3"/>
    <property type="match status" value="1"/>
</dbReference>
<protein>
    <recommendedName>
        <fullName evidence="13">Molybdopterin biosynthesis protein CNX1</fullName>
    </recommendedName>
    <alternativeName>
        <fullName evidence="13">Molybdenum cofactor biosynthesis enzyme CNX1</fullName>
    </alternativeName>
    <domain>
        <recommendedName>
            <fullName evidence="13">Molybdopterin molybdenumtransferase</fullName>
            <shortName evidence="13">MPT Mo-transferase</shortName>
            <ecNumber evidence="13">2.10.1.1</ecNumber>
        </recommendedName>
        <alternativeName>
            <fullName evidence="13">Domain E</fullName>
        </alternativeName>
    </domain>
    <domain>
        <recommendedName>
            <fullName evidence="13">Molybdopterin adenylyltransferase</fullName>
            <shortName evidence="13">MPT adenylyltransferase</shortName>
            <ecNumber evidence="13">2.7.7.75</ecNumber>
        </recommendedName>
        <alternativeName>
            <fullName evidence="13">Domain G</fullName>
        </alternativeName>
    </domain>
</protein>
<dbReference type="OMA" id="HRAIVRW"/>
<dbReference type="OrthoDB" id="4349954at2759"/>
<dbReference type="EC" id="2.10.1.1" evidence="13"/>
<dbReference type="FunFam" id="2.170.190.11:FF:000001">
    <property type="entry name" value="Molybdopterin molybdenumtransferase"/>
    <property type="match status" value="1"/>
</dbReference>
<dbReference type="PANTHER" id="PTHR10192">
    <property type="entry name" value="MOLYBDOPTERIN BIOSYNTHESIS PROTEIN"/>
    <property type="match status" value="1"/>
</dbReference>
<feature type="domain" description="MoaB/Mog" evidence="15">
    <location>
        <begin position="444"/>
        <end position="593"/>
    </location>
</feature>
<dbReference type="Pfam" id="PF03454">
    <property type="entry name" value="MoeA_C"/>
    <property type="match status" value="1"/>
</dbReference>
<evidence type="ECO:0000256" key="11">
    <source>
        <dbReference type="ARBA" id="ARBA00023150"/>
    </source>
</evidence>
<dbReference type="Gene3D" id="3.90.105.10">
    <property type="entry name" value="Molybdopterin biosynthesis moea protein, domain 2"/>
    <property type="match status" value="1"/>
</dbReference>
<evidence type="ECO:0000256" key="9">
    <source>
        <dbReference type="ARBA" id="ARBA00022840"/>
    </source>
</evidence>
<dbReference type="UniPathway" id="UPA00344"/>
<organism evidence="17">
    <name type="scientific">Selaginella moellendorffii</name>
    <name type="common">Spikemoss</name>
    <dbReference type="NCBI Taxonomy" id="88036"/>
    <lineage>
        <taxon>Eukaryota</taxon>
        <taxon>Viridiplantae</taxon>
        <taxon>Streptophyta</taxon>
        <taxon>Embryophyta</taxon>
        <taxon>Tracheophyta</taxon>
        <taxon>Lycopodiopsida</taxon>
        <taxon>Selaginellales</taxon>
        <taxon>Selaginellaceae</taxon>
        <taxon>Selaginella</taxon>
    </lineage>
</organism>
<evidence type="ECO:0000256" key="2">
    <source>
        <dbReference type="ARBA" id="ARBA00005046"/>
    </source>
</evidence>
<dbReference type="eggNOG" id="KOG2371">
    <property type="taxonomic scope" value="Eukaryota"/>
</dbReference>
<evidence type="ECO:0000256" key="13">
    <source>
        <dbReference type="RuleBase" id="RU365090"/>
    </source>
</evidence>
<dbReference type="CDD" id="cd00886">
    <property type="entry name" value="MogA_MoaB"/>
    <property type="match status" value="1"/>
</dbReference>
<dbReference type="NCBIfam" id="NF045515">
    <property type="entry name" value="Glp_gephyrin"/>
    <property type="match status" value="1"/>
</dbReference>
<proteinExistence type="inferred from homology"/>
<comment type="similarity">
    <text evidence="13">Belongs to the MoeA family.</text>
</comment>
<dbReference type="KEGG" id="smo:SELMODRAFT_149120"/>
<dbReference type="FunFam" id="3.40.980.10:FF:000002">
    <property type="entry name" value="Molybdopterin molybdenumtransferase"/>
    <property type="match status" value="1"/>
</dbReference>
<dbReference type="Proteomes" id="UP000001514">
    <property type="component" value="Unassembled WGS sequence"/>
</dbReference>
<dbReference type="SUPFAM" id="SSF63867">
    <property type="entry name" value="MoeA C-terminal domain-like"/>
    <property type="match status" value="1"/>
</dbReference>
<keyword evidence="5 13" id="KW-0500">Molybdenum</keyword>
<dbReference type="GO" id="GO:0005829">
    <property type="term" value="C:cytosol"/>
    <property type="evidence" value="ECO:0000318"/>
    <property type="project" value="GO_Central"/>
</dbReference>
<dbReference type="SUPFAM" id="SSF63882">
    <property type="entry name" value="MoeA N-terminal region -like"/>
    <property type="match status" value="1"/>
</dbReference>
<dbReference type="Pfam" id="PF00994">
    <property type="entry name" value="MoCF_biosynth"/>
    <property type="match status" value="2"/>
</dbReference>
<dbReference type="STRING" id="88036.D8RR45"/>
<keyword evidence="7 13" id="KW-0479">Metal-binding</keyword>
<evidence type="ECO:0000313" key="16">
    <source>
        <dbReference type="EMBL" id="EFJ25182.1"/>
    </source>
</evidence>
<dbReference type="FunCoup" id="D8RR45">
    <property type="interactions" value="2587"/>
</dbReference>
<comment type="similarity">
    <text evidence="3">In the N-terminal section; belongs to the MoaB/Mog family.</text>
</comment>
<keyword evidence="12" id="KW-0511">Multifunctional enzyme</keyword>
<keyword evidence="6 13" id="KW-0808">Transferase</keyword>
<dbReference type="InterPro" id="IPR001453">
    <property type="entry name" value="MoaB/Mog_dom"/>
</dbReference>
<evidence type="ECO:0000256" key="14">
    <source>
        <dbReference type="SAM" id="MobiDB-lite"/>
    </source>
</evidence>
<comment type="pathway">
    <text evidence="2 13">Cofactor biosynthesis; molybdopterin biosynthesis.</text>
</comment>
<keyword evidence="10 13" id="KW-0460">Magnesium</keyword>
<dbReference type="InParanoid" id="D8RR45"/>
<dbReference type="Gramene" id="EFJ25182">
    <property type="protein sequence ID" value="EFJ25182"/>
    <property type="gene ID" value="SELMODRAFT_149120"/>
</dbReference>
<dbReference type="PROSITE" id="PS01079">
    <property type="entry name" value="MOCF_BIOSYNTHESIS_2"/>
    <property type="match status" value="1"/>
</dbReference>
<feature type="compositionally biased region" description="Basic and acidic residues" evidence="14">
    <location>
        <begin position="611"/>
        <end position="620"/>
    </location>
</feature>
<dbReference type="InterPro" id="IPR005111">
    <property type="entry name" value="MoeA_C_domain_IV"/>
</dbReference>
<dbReference type="GO" id="GO:0061598">
    <property type="term" value="F:molybdopterin adenylyltransferase activity"/>
    <property type="evidence" value="ECO:0007669"/>
    <property type="project" value="UniProtKB-UniRule"/>
</dbReference>
<reference evidence="16 17" key="1">
    <citation type="journal article" date="2011" name="Science">
        <title>The Selaginella genome identifies genetic changes associated with the evolution of vascular plants.</title>
        <authorList>
            <person name="Banks J.A."/>
            <person name="Nishiyama T."/>
            <person name="Hasebe M."/>
            <person name="Bowman J.L."/>
            <person name="Gribskov M."/>
            <person name="dePamphilis C."/>
            <person name="Albert V.A."/>
            <person name="Aono N."/>
            <person name="Aoyama T."/>
            <person name="Ambrose B.A."/>
            <person name="Ashton N.W."/>
            <person name="Axtell M.J."/>
            <person name="Barker E."/>
            <person name="Barker M.S."/>
            <person name="Bennetzen J.L."/>
            <person name="Bonawitz N.D."/>
            <person name="Chapple C."/>
            <person name="Cheng C."/>
            <person name="Correa L.G."/>
            <person name="Dacre M."/>
            <person name="DeBarry J."/>
            <person name="Dreyer I."/>
            <person name="Elias M."/>
            <person name="Engstrom E.M."/>
            <person name="Estelle M."/>
            <person name="Feng L."/>
            <person name="Finet C."/>
            <person name="Floyd S.K."/>
            <person name="Frommer W.B."/>
            <person name="Fujita T."/>
            <person name="Gramzow L."/>
            <person name="Gutensohn M."/>
            <person name="Harholt J."/>
            <person name="Hattori M."/>
            <person name="Heyl A."/>
            <person name="Hirai T."/>
            <person name="Hiwatashi Y."/>
            <person name="Ishikawa M."/>
            <person name="Iwata M."/>
            <person name="Karol K.G."/>
            <person name="Koehler B."/>
            <person name="Kolukisaoglu U."/>
            <person name="Kubo M."/>
            <person name="Kurata T."/>
            <person name="Lalonde S."/>
            <person name="Li K."/>
            <person name="Li Y."/>
            <person name="Litt A."/>
            <person name="Lyons E."/>
            <person name="Manning G."/>
            <person name="Maruyama T."/>
            <person name="Michael T.P."/>
            <person name="Mikami K."/>
            <person name="Miyazaki S."/>
            <person name="Morinaga S."/>
            <person name="Murata T."/>
            <person name="Mueller-Roeber B."/>
            <person name="Nelson D.R."/>
            <person name="Obara M."/>
            <person name="Oguri Y."/>
            <person name="Olmstead R.G."/>
            <person name="Onodera N."/>
            <person name="Petersen B.L."/>
            <person name="Pils B."/>
            <person name="Prigge M."/>
            <person name="Rensing S.A."/>
            <person name="Riano-Pachon D.M."/>
            <person name="Roberts A.W."/>
            <person name="Sato Y."/>
            <person name="Scheller H.V."/>
            <person name="Schulz B."/>
            <person name="Schulz C."/>
            <person name="Shakirov E.V."/>
            <person name="Shibagaki N."/>
            <person name="Shinohara N."/>
            <person name="Shippen D.E."/>
            <person name="Soerensen I."/>
            <person name="Sotooka R."/>
            <person name="Sugimoto N."/>
            <person name="Sugita M."/>
            <person name="Sumikawa N."/>
            <person name="Tanurdzic M."/>
            <person name="Theissen G."/>
            <person name="Ulvskov P."/>
            <person name="Wakazuki S."/>
            <person name="Weng J.K."/>
            <person name="Willats W.W."/>
            <person name="Wipf D."/>
            <person name="Wolf P.G."/>
            <person name="Yang L."/>
            <person name="Zimmer A.D."/>
            <person name="Zhu Q."/>
            <person name="Mitros T."/>
            <person name="Hellsten U."/>
            <person name="Loque D."/>
            <person name="Otillar R."/>
            <person name="Salamov A."/>
            <person name="Schmutz J."/>
            <person name="Shapiro H."/>
            <person name="Lindquist E."/>
            <person name="Lucas S."/>
            <person name="Rokhsar D."/>
            <person name="Grigoriev I.V."/>
        </authorList>
    </citation>
    <scope>NUCLEOTIDE SEQUENCE [LARGE SCALE GENOMIC DNA]</scope>
</reference>
<dbReference type="InterPro" id="IPR005110">
    <property type="entry name" value="MoeA_linker/N"/>
</dbReference>
<dbReference type="InterPro" id="IPR036688">
    <property type="entry name" value="MoeA_C_domain_IV_sf"/>
</dbReference>
<dbReference type="SUPFAM" id="SSF53218">
    <property type="entry name" value="Molybdenum cofactor biosynthesis proteins"/>
    <property type="match status" value="2"/>
</dbReference>
<feature type="region of interest" description="Disordered" evidence="14">
    <location>
        <begin position="599"/>
        <end position="620"/>
    </location>
</feature>
<dbReference type="GO" id="GO:0046872">
    <property type="term" value="F:metal ion binding"/>
    <property type="evidence" value="ECO:0007669"/>
    <property type="project" value="UniProtKB-UniRule"/>
</dbReference>
<dbReference type="FunFam" id="3.40.980.10:FF:000009">
    <property type="entry name" value="Molybdopterin molybdenumtransferase"/>
    <property type="match status" value="1"/>
</dbReference>
<dbReference type="InterPro" id="IPR008284">
    <property type="entry name" value="MoCF_biosynth_CS"/>
</dbReference>
<comment type="cofactor">
    <cofactor evidence="1 13">
        <name>Mg(2+)</name>
        <dbReference type="ChEBI" id="CHEBI:18420"/>
    </cofactor>
</comment>
<dbReference type="GO" id="GO:0006777">
    <property type="term" value="P:Mo-molybdopterin cofactor biosynthetic process"/>
    <property type="evidence" value="ECO:0000318"/>
    <property type="project" value="GO_Central"/>
</dbReference>
<gene>
    <name evidence="16" type="ORF">SELMODRAFT_149120</name>
</gene>
<accession>D8RR45</accession>
<dbReference type="AlphaFoldDB" id="D8RR45"/>
<comment type="catalytic activity">
    <reaction evidence="13">
        <text>adenylyl-molybdopterin + molybdate = Mo-molybdopterin + AMP + H(+)</text>
        <dbReference type="Rhea" id="RHEA:35047"/>
        <dbReference type="ChEBI" id="CHEBI:15378"/>
        <dbReference type="ChEBI" id="CHEBI:36264"/>
        <dbReference type="ChEBI" id="CHEBI:62727"/>
        <dbReference type="ChEBI" id="CHEBI:71302"/>
        <dbReference type="ChEBI" id="CHEBI:456215"/>
    </reaction>
</comment>
<dbReference type="InterPro" id="IPR036425">
    <property type="entry name" value="MoaB/Mog-like_dom_sf"/>
</dbReference>
<evidence type="ECO:0000256" key="1">
    <source>
        <dbReference type="ARBA" id="ARBA00001946"/>
    </source>
</evidence>
<evidence type="ECO:0000313" key="17">
    <source>
        <dbReference type="Proteomes" id="UP000001514"/>
    </source>
</evidence>
<dbReference type="EC" id="2.7.7.75" evidence="13"/>
<feature type="domain" description="MoaB/Mog" evidence="15">
    <location>
        <begin position="179"/>
        <end position="327"/>
    </location>
</feature>
<dbReference type="Pfam" id="PF03453">
    <property type="entry name" value="MoeA_N"/>
    <property type="match status" value="1"/>
</dbReference>
<evidence type="ECO:0000256" key="8">
    <source>
        <dbReference type="ARBA" id="ARBA00022741"/>
    </source>
</evidence>
<dbReference type="PROSITE" id="PS01078">
    <property type="entry name" value="MOCF_BIOSYNTHESIS_1"/>
    <property type="match status" value="1"/>
</dbReference>
<dbReference type="GO" id="GO:0061599">
    <property type="term" value="F:molybdopterin molybdotransferase activity"/>
    <property type="evidence" value="ECO:0000318"/>
    <property type="project" value="GO_Central"/>
</dbReference>
<dbReference type="SMART" id="SM00852">
    <property type="entry name" value="MoCF_biosynth"/>
    <property type="match status" value="2"/>
</dbReference>
<comment type="catalytic activity">
    <reaction evidence="13">
        <text>molybdopterin + ATP + H(+) = adenylyl-molybdopterin + diphosphate</text>
        <dbReference type="Rhea" id="RHEA:31331"/>
        <dbReference type="ChEBI" id="CHEBI:15378"/>
        <dbReference type="ChEBI" id="CHEBI:30616"/>
        <dbReference type="ChEBI" id="CHEBI:33019"/>
        <dbReference type="ChEBI" id="CHEBI:58698"/>
        <dbReference type="ChEBI" id="CHEBI:62727"/>
    </reaction>
</comment>
<dbReference type="GO" id="GO:0005524">
    <property type="term" value="F:ATP binding"/>
    <property type="evidence" value="ECO:0007669"/>
    <property type="project" value="UniProtKB-UniRule"/>
</dbReference>
<evidence type="ECO:0000256" key="12">
    <source>
        <dbReference type="ARBA" id="ARBA00023268"/>
    </source>
</evidence>
<keyword evidence="11 13" id="KW-0501">Molybdenum cofactor biosynthesis</keyword>
<evidence type="ECO:0000256" key="5">
    <source>
        <dbReference type="ARBA" id="ARBA00022505"/>
    </source>
</evidence>
<dbReference type="NCBIfam" id="TIGR00177">
    <property type="entry name" value="molyb_syn"/>
    <property type="match status" value="2"/>
</dbReference>
<dbReference type="GO" id="GO:0005737">
    <property type="term" value="C:cytoplasm"/>
    <property type="evidence" value="ECO:0000318"/>
    <property type="project" value="GO_Central"/>
</dbReference>
<dbReference type="InterPro" id="IPR038987">
    <property type="entry name" value="MoeA-like"/>
</dbReference>
<name>D8RR45_SELML</name>
<evidence type="ECO:0000259" key="15">
    <source>
        <dbReference type="SMART" id="SM00852"/>
    </source>
</evidence>
<comment type="similarity">
    <text evidence="4">In the C-terminal section; belongs to the MoeA family.</text>
</comment>
<evidence type="ECO:0000256" key="7">
    <source>
        <dbReference type="ARBA" id="ARBA00022723"/>
    </source>
</evidence>
<dbReference type="FunFam" id="2.40.340.10:FF:000004">
    <property type="entry name" value="Molybdopterin molybdenumtransferase"/>
    <property type="match status" value="1"/>
</dbReference>